<feature type="region of interest" description="Disordered" evidence="17">
    <location>
        <begin position="1"/>
        <end position="26"/>
    </location>
</feature>
<dbReference type="GO" id="GO:0030544">
    <property type="term" value="F:Hsp70 protein binding"/>
    <property type="evidence" value="ECO:0007669"/>
    <property type="project" value="InterPro"/>
</dbReference>
<dbReference type="Pfam" id="PF01556">
    <property type="entry name" value="DnaJ_C"/>
    <property type="match status" value="1"/>
</dbReference>
<dbReference type="InterPro" id="IPR036410">
    <property type="entry name" value="HSP_DnaJ_Cys-rich_dom_sf"/>
</dbReference>
<dbReference type="InterPro" id="IPR002939">
    <property type="entry name" value="DnaJ_C"/>
</dbReference>
<keyword evidence="16" id="KW-0456">Lyase</keyword>
<name>A0A7J6RTC2_PEROL</name>
<reference evidence="20 21" key="1">
    <citation type="submission" date="2020-04" db="EMBL/GenBank/DDBJ databases">
        <title>Perkinsus olseni comparative genomics.</title>
        <authorList>
            <person name="Bogema D.R."/>
        </authorList>
    </citation>
    <scope>NUCLEOTIDE SEQUENCE [LARGE SCALE GENOMIC DNA]</scope>
    <source>
        <strain evidence="20 21">ATCC PRA-207</strain>
    </source>
</reference>
<evidence type="ECO:0000256" key="8">
    <source>
        <dbReference type="ARBA" id="ARBA00022737"/>
    </source>
</evidence>
<dbReference type="GO" id="GO:0102158">
    <property type="term" value="F:very-long-chain (3R)-3-hydroxyacyl-CoA dehydratase activity"/>
    <property type="evidence" value="ECO:0007669"/>
    <property type="project" value="UniProtKB-EC"/>
</dbReference>
<gene>
    <name evidence="20" type="primary">DNAJA4_6</name>
    <name evidence="20" type="ORF">FOZ63_024589</name>
</gene>
<proteinExistence type="inferred from homology"/>
<keyword evidence="15" id="KW-0275">Fatty acid biosynthesis</keyword>
<dbReference type="SUPFAM" id="SSF49493">
    <property type="entry name" value="HSP40/DnaJ peptide-binding domain"/>
    <property type="match status" value="2"/>
</dbReference>
<keyword evidence="13" id="KW-0443">Lipid metabolism</keyword>
<keyword evidence="14 18" id="KW-0472">Membrane</keyword>
<evidence type="ECO:0000256" key="15">
    <source>
        <dbReference type="ARBA" id="ARBA00023160"/>
    </source>
</evidence>
<dbReference type="CDD" id="cd06257">
    <property type="entry name" value="DnaJ"/>
    <property type="match status" value="1"/>
</dbReference>
<dbReference type="CDD" id="cd10747">
    <property type="entry name" value="DnaJ_C"/>
    <property type="match status" value="1"/>
</dbReference>
<evidence type="ECO:0000313" key="20">
    <source>
        <dbReference type="EMBL" id="KAF4723907.1"/>
    </source>
</evidence>
<evidence type="ECO:0000256" key="18">
    <source>
        <dbReference type="SAM" id="Phobius"/>
    </source>
</evidence>
<dbReference type="GO" id="GO:0016020">
    <property type="term" value="C:membrane"/>
    <property type="evidence" value="ECO:0007669"/>
    <property type="project" value="UniProtKB-SubCell"/>
</dbReference>
<dbReference type="GO" id="GO:0051082">
    <property type="term" value="F:unfolded protein binding"/>
    <property type="evidence" value="ECO:0007669"/>
    <property type="project" value="InterPro"/>
</dbReference>
<keyword evidence="10" id="KW-0276">Fatty acid metabolism</keyword>
<dbReference type="GO" id="GO:0006633">
    <property type="term" value="P:fatty acid biosynthetic process"/>
    <property type="evidence" value="ECO:0007669"/>
    <property type="project" value="UniProtKB-UniPathway"/>
</dbReference>
<evidence type="ECO:0000256" key="7">
    <source>
        <dbReference type="ARBA" id="ARBA00022723"/>
    </source>
</evidence>
<dbReference type="Proteomes" id="UP000553632">
    <property type="component" value="Unassembled WGS sequence"/>
</dbReference>
<protein>
    <recommendedName>
        <fullName evidence="4">very-long-chain (3R)-3-hydroxyacyl-CoA dehydratase</fullName>
        <ecNumber evidence="4">4.2.1.134</ecNumber>
    </recommendedName>
</protein>
<dbReference type="PROSITE" id="PS00636">
    <property type="entry name" value="DNAJ_1"/>
    <property type="match status" value="1"/>
</dbReference>
<dbReference type="EMBL" id="JABANO010023210">
    <property type="protein sequence ID" value="KAF4723907.1"/>
    <property type="molecule type" value="Genomic_DNA"/>
</dbReference>
<keyword evidence="8" id="KW-0677">Repeat</keyword>
<evidence type="ECO:0000259" key="19">
    <source>
        <dbReference type="PROSITE" id="PS50076"/>
    </source>
</evidence>
<dbReference type="PANTHER" id="PTHR43888">
    <property type="entry name" value="DNAJ-LIKE-2, ISOFORM A-RELATED"/>
    <property type="match status" value="1"/>
</dbReference>
<feature type="region of interest" description="Disordered" evidence="17">
    <location>
        <begin position="385"/>
        <end position="407"/>
    </location>
</feature>
<dbReference type="FunFam" id="2.60.260.20:FF:000003">
    <property type="entry name" value="DnaJ subfamily A member 2"/>
    <property type="match status" value="1"/>
</dbReference>
<feature type="transmembrane region" description="Helical" evidence="18">
    <location>
        <begin position="706"/>
        <end position="724"/>
    </location>
</feature>
<feature type="compositionally biased region" description="Gly residues" evidence="17">
    <location>
        <begin position="1"/>
        <end position="21"/>
    </location>
</feature>
<keyword evidence="5" id="KW-0444">Lipid biosynthesis</keyword>
<dbReference type="InterPro" id="IPR044713">
    <property type="entry name" value="DNJA1/2-like"/>
</dbReference>
<evidence type="ECO:0000256" key="11">
    <source>
        <dbReference type="ARBA" id="ARBA00022833"/>
    </source>
</evidence>
<dbReference type="InterPro" id="IPR001623">
    <property type="entry name" value="DnaJ_domain"/>
</dbReference>
<comment type="caution">
    <text evidence="20">The sequence shown here is derived from an EMBL/GenBank/DDBJ whole genome shotgun (WGS) entry which is preliminary data.</text>
</comment>
<sequence>MFFGSGGMFGEDFGGGRGPGGPSKKVDTQKLYDVLGVGKNATSSDIKKAYRKLAMQHHPDKGGDEEQFKLITKAYEILSDDEKRRRYDQHGEEGVDSDGGMAHATDIFDMMFGGGGRRGGGGGRRRGDDVQHILEVPLKQLYTGATRKLMINRVVLDKDVPVTTCNACDGQGATVKVIRMGPMIQQLQSPCRQCQGQGQSFKTKRSKEMVEVHIEKGMKHGQRIPFRGMADENSPGVEPGDLIIVLKQKEDDSGFTRKGNDLFIRRTVTLLEALTGYTTVLTHLDDRKLIIRSKPGDIIRPIDMTSEKHFLKAIKGEGMPTHKNPFVCGNLFLILDIAFPENLSEEAMARLREVLPAPKDSPRITKKMEKEYEHHELTDMDPSVSARMGAETSGGEAYDEDEEGPRGPSVACAQQLVVYDIQFDTRAARRAGGSVDGPSFDATACETMKPGGTEEGVGKSKEGGPDLVYESPSVQGVLKDSEKKFYMGLGMECCGIASYTVMWAETINPGATAMLLFLLCTQLAFSVKSQSLLEYAAMVKNVTRMYAQKLPEGSSTTYGKAWRLFIETDGMKRRIDLEPRGSLPRGDAAAGRVSFDQLVRLGALEFDVDAKGAVVHDKDTLDGLAPSIFTRRGEQRYTASDSELVITQEEVETTRTIDASFVPNVRLSELTTKQLEEALAKRPGALGGQNIKAVPSRILLNKASDTLFYGGAFILGGAVLLGLFGGSTEEYLKRAEDEHNRMMSGRMMTPFPQQPQQYYGGYGAPPPPSPQQQQYYGGRAVLKRLFLAVVILVMALRVSKATRSRWSTSRQMAKPIVRYYLTLYNTVQALGWAYILYATLGSPLFTVSPKVLTAMYLFQGLAVLEVLNAAAGMVRSNLLTTVVQVFFRDQVLYLLYRCHSAGIESHGLLPMALAWSLAETIRYPYLALHMSRRAPPALTWLRYSSFLVLYPLGVYGEMRVIYDVSPVVERDHILSVAMPNAFNFSFNYAAFLKFLLFSYPLGLLLQYKHMLRQRARHLGTPARRH</sequence>
<dbReference type="AlphaFoldDB" id="A0A7J6RTC2"/>
<dbReference type="UniPathway" id="UPA00094"/>
<evidence type="ECO:0000256" key="3">
    <source>
        <dbReference type="ARBA" id="ARBA00007811"/>
    </source>
</evidence>
<dbReference type="Pfam" id="PF00226">
    <property type="entry name" value="DnaJ"/>
    <property type="match status" value="1"/>
</dbReference>
<dbReference type="GO" id="GO:0006457">
    <property type="term" value="P:protein folding"/>
    <property type="evidence" value="ECO:0007669"/>
    <property type="project" value="InterPro"/>
</dbReference>
<keyword evidence="21" id="KW-1185">Reference proteome</keyword>
<keyword evidence="7" id="KW-0479">Metal-binding</keyword>
<dbReference type="InterPro" id="IPR001305">
    <property type="entry name" value="HSP_DnaJ_Cys-rich_dom"/>
</dbReference>
<evidence type="ECO:0000256" key="10">
    <source>
        <dbReference type="ARBA" id="ARBA00022832"/>
    </source>
</evidence>
<keyword evidence="12 18" id="KW-1133">Transmembrane helix</keyword>
<keyword evidence="9" id="KW-0863">Zinc-finger</keyword>
<evidence type="ECO:0000256" key="2">
    <source>
        <dbReference type="ARBA" id="ARBA00005194"/>
    </source>
</evidence>
<feature type="transmembrane region" description="Helical" evidence="18">
    <location>
        <begin position="940"/>
        <end position="962"/>
    </location>
</feature>
<dbReference type="GO" id="GO:0008270">
    <property type="term" value="F:zinc ion binding"/>
    <property type="evidence" value="ECO:0007669"/>
    <property type="project" value="UniProtKB-KW"/>
</dbReference>
<keyword evidence="11" id="KW-0862">Zinc</keyword>
<organism evidence="20 21">
    <name type="scientific">Perkinsus olseni</name>
    <name type="common">Perkinsus atlanticus</name>
    <dbReference type="NCBI Taxonomy" id="32597"/>
    <lineage>
        <taxon>Eukaryota</taxon>
        <taxon>Sar</taxon>
        <taxon>Alveolata</taxon>
        <taxon>Perkinsozoa</taxon>
        <taxon>Perkinsea</taxon>
        <taxon>Perkinsida</taxon>
        <taxon>Perkinsidae</taxon>
        <taxon>Perkinsus</taxon>
    </lineage>
</organism>
<dbReference type="PRINTS" id="PR00625">
    <property type="entry name" value="JDOMAIN"/>
</dbReference>
<accession>A0A7J6RTC2</accession>
<evidence type="ECO:0000256" key="14">
    <source>
        <dbReference type="ARBA" id="ARBA00023136"/>
    </source>
</evidence>
<evidence type="ECO:0000256" key="6">
    <source>
        <dbReference type="ARBA" id="ARBA00022692"/>
    </source>
</evidence>
<evidence type="ECO:0000313" key="21">
    <source>
        <dbReference type="Proteomes" id="UP000553632"/>
    </source>
</evidence>
<feature type="transmembrane region" description="Helical" evidence="18">
    <location>
        <begin position="852"/>
        <end position="871"/>
    </location>
</feature>
<dbReference type="CDD" id="cd10719">
    <property type="entry name" value="DnaJ_zf"/>
    <property type="match status" value="1"/>
</dbReference>
<feature type="transmembrane region" description="Helical" evidence="18">
    <location>
        <begin position="819"/>
        <end position="840"/>
    </location>
</feature>
<dbReference type="Gene3D" id="1.10.287.110">
    <property type="entry name" value="DnaJ domain"/>
    <property type="match status" value="1"/>
</dbReference>
<dbReference type="Gene3D" id="2.60.260.20">
    <property type="entry name" value="Urease metallochaperone UreE, N-terminal domain"/>
    <property type="match status" value="2"/>
</dbReference>
<evidence type="ECO:0000256" key="1">
    <source>
        <dbReference type="ARBA" id="ARBA00004141"/>
    </source>
</evidence>
<dbReference type="InterPro" id="IPR008971">
    <property type="entry name" value="HSP40/DnaJ_pept-bd"/>
</dbReference>
<dbReference type="PROSITE" id="PS50076">
    <property type="entry name" value="DNAJ_2"/>
    <property type="match status" value="1"/>
</dbReference>
<dbReference type="InterPro" id="IPR007482">
    <property type="entry name" value="Tyr_Pase-like_PTPLA"/>
</dbReference>
<evidence type="ECO:0000256" key="17">
    <source>
        <dbReference type="SAM" id="MobiDB-lite"/>
    </source>
</evidence>
<dbReference type="InterPro" id="IPR018253">
    <property type="entry name" value="DnaJ_domain_CS"/>
</dbReference>
<dbReference type="SMART" id="SM00271">
    <property type="entry name" value="DnaJ"/>
    <property type="match status" value="1"/>
</dbReference>
<dbReference type="SUPFAM" id="SSF57938">
    <property type="entry name" value="DnaJ/Hsp40 cysteine-rich domain"/>
    <property type="match status" value="1"/>
</dbReference>
<evidence type="ECO:0000256" key="16">
    <source>
        <dbReference type="ARBA" id="ARBA00023239"/>
    </source>
</evidence>
<comment type="similarity">
    <text evidence="3">Belongs to the very long-chain fatty acids dehydratase HACD family.</text>
</comment>
<dbReference type="Pfam" id="PF04387">
    <property type="entry name" value="PTPLA"/>
    <property type="match status" value="1"/>
</dbReference>
<keyword evidence="6 18" id="KW-0812">Transmembrane</keyword>
<feature type="domain" description="J" evidence="19">
    <location>
        <begin position="30"/>
        <end position="91"/>
    </location>
</feature>
<feature type="transmembrane region" description="Helical" evidence="18">
    <location>
        <begin position="982"/>
        <end position="1005"/>
    </location>
</feature>
<dbReference type="FunFam" id="2.10.230.10:FF:000001">
    <property type="entry name" value="DnaJ subfamily A member 2"/>
    <property type="match status" value="1"/>
</dbReference>
<comment type="pathway">
    <text evidence="2">Lipid metabolism; fatty acid biosynthesis.</text>
</comment>
<comment type="subcellular location">
    <subcellularLocation>
        <location evidence="1">Membrane</location>
        <topology evidence="1">Multi-pass membrane protein</topology>
    </subcellularLocation>
</comment>
<dbReference type="SUPFAM" id="SSF46565">
    <property type="entry name" value="Chaperone J-domain"/>
    <property type="match status" value="1"/>
</dbReference>
<evidence type="ECO:0000256" key="9">
    <source>
        <dbReference type="ARBA" id="ARBA00022771"/>
    </source>
</evidence>
<evidence type="ECO:0000256" key="12">
    <source>
        <dbReference type="ARBA" id="ARBA00022989"/>
    </source>
</evidence>
<dbReference type="Pfam" id="PF00684">
    <property type="entry name" value="DnaJ_CXXCXGXG"/>
    <property type="match status" value="1"/>
</dbReference>
<evidence type="ECO:0000256" key="13">
    <source>
        <dbReference type="ARBA" id="ARBA00023098"/>
    </source>
</evidence>
<dbReference type="Gene3D" id="2.10.230.10">
    <property type="entry name" value="Heat shock protein DnaJ, cysteine-rich domain"/>
    <property type="match status" value="1"/>
</dbReference>
<dbReference type="InterPro" id="IPR036869">
    <property type="entry name" value="J_dom_sf"/>
</dbReference>
<evidence type="ECO:0000256" key="4">
    <source>
        <dbReference type="ARBA" id="ARBA00013122"/>
    </source>
</evidence>
<dbReference type="EC" id="4.2.1.134" evidence="4"/>
<evidence type="ECO:0000256" key="5">
    <source>
        <dbReference type="ARBA" id="ARBA00022516"/>
    </source>
</evidence>